<proteinExistence type="predicted"/>
<dbReference type="Proteomes" id="UP000824120">
    <property type="component" value="Chromosome 3"/>
</dbReference>
<accession>A0A9J5ZZJ2</accession>
<dbReference type="PANTHER" id="PTHR37203">
    <property type="match status" value="1"/>
</dbReference>
<dbReference type="EMBL" id="JACXVP010000003">
    <property type="protein sequence ID" value="KAG5617648.1"/>
    <property type="molecule type" value="Genomic_DNA"/>
</dbReference>
<evidence type="ECO:0000313" key="2">
    <source>
        <dbReference type="Proteomes" id="UP000824120"/>
    </source>
</evidence>
<evidence type="ECO:0000313" key="1">
    <source>
        <dbReference type="EMBL" id="KAG5617648.1"/>
    </source>
</evidence>
<name>A0A9J5ZZJ2_SOLCO</name>
<dbReference type="AlphaFoldDB" id="A0A9J5ZZJ2"/>
<dbReference type="OrthoDB" id="448946at2759"/>
<dbReference type="PANTHER" id="PTHR37203:SF3">
    <property type="entry name" value="SLR0975 PROTEIN"/>
    <property type="match status" value="1"/>
</dbReference>
<keyword evidence="2" id="KW-1185">Reference proteome</keyword>
<gene>
    <name evidence="1" type="ORF">H5410_017472</name>
</gene>
<organism evidence="1 2">
    <name type="scientific">Solanum commersonii</name>
    <name type="common">Commerson's wild potato</name>
    <name type="synonym">Commerson's nightshade</name>
    <dbReference type="NCBI Taxonomy" id="4109"/>
    <lineage>
        <taxon>Eukaryota</taxon>
        <taxon>Viridiplantae</taxon>
        <taxon>Streptophyta</taxon>
        <taxon>Embryophyta</taxon>
        <taxon>Tracheophyta</taxon>
        <taxon>Spermatophyta</taxon>
        <taxon>Magnoliopsida</taxon>
        <taxon>eudicotyledons</taxon>
        <taxon>Gunneridae</taxon>
        <taxon>Pentapetalae</taxon>
        <taxon>asterids</taxon>
        <taxon>lamiids</taxon>
        <taxon>Solanales</taxon>
        <taxon>Solanaceae</taxon>
        <taxon>Solanoideae</taxon>
        <taxon>Solaneae</taxon>
        <taxon>Solanum</taxon>
    </lineage>
</organism>
<reference evidence="1 2" key="1">
    <citation type="submission" date="2020-09" db="EMBL/GenBank/DDBJ databases">
        <title>De no assembly of potato wild relative species, Solanum commersonii.</title>
        <authorList>
            <person name="Cho K."/>
        </authorList>
    </citation>
    <scope>NUCLEOTIDE SEQUENCE [LARGE SCALE GENOMIC DNA]</scope>
    <source>
        <strain evidence="1">LZ3.2</strain>
        <tissue evidence="1">Leaf</tissue>
    </source>
</reference>
<comment type="caution">
    <text evidence="1">The sequence shown here is derived from an EMBL/GenBank/DDBJ whole genome shotgun (WGS) entry which is preliminary data.</text>
</comment>
<protein>
    <submittedName>
        <fullName evidence="1">Uncharacterized protein</fullName>
    </submittedName>
</protein>
<sequence length="400" mass="44625">MRGISVNLKKSPFWPYAAWSLTHRTEQTVSATMGTAGAFYSVPLNYQFHRRPPHFGYLRQPPFLLPVTWPLTTFSRQKISKLYCRRSSGSRLLLNPARALLSSQSREESGSSEVDPDLRSVLELATDSELYELQRILFGPSYFSPLLKSVTKRTEFDYVMVGEDPDERDEFLSMLESRFLYLAADARSTLRGRRPSYREVLLGVREKLTIRCSAKLSAEDLEAEIFLHLLQEYSSSKESLDASDGHGSLEFGLSKWKVQAAAAIKAGAEGVRSVILKGGGVLTLGKIYSGLARRFSGKMLLEAANYQISREVLKKGGEVAALNLESRLAMLAAKKGLAGAASRYFGLRSMMSFLGPILWGTLLADVVIQMLGTDYARIVRAIYAFAQIRITRTYKTSDVQ</sequence>